<comment type="caution">
    <text evidence="1">The sequence shown here is derived from an EMBL/GenBank/DDBJ whole genome shotgun (WGS) entry which is preliminary data.</text>
</comment>
<name>A0ABV2G7C2_9BACL</name>
<dbReference type="RefSeq" id="WP_354194057.1">
    <property type="nucleotide sequence ID" value="NZ_JBEPLW010000001.1"/>
</dbReference>
<dbReference type="Proteomes" id="UP001549099">
    <property type="component" value="Unassembled WGS sequence"/>
</dbReference>
<protein>
    <submittedName>
        <fullName evidence="1">Uncharacterized protein</fullName>
    </submittedName>
</protein>
<sequence length="117" mass="13606">MVDKETQIKVLLYGDALRFACETLGVKDMTKHRYSDVFSVTEDEVFEYTKVHGIPHSEQTGKHSLAEGFHYFKEDDKWVTFFRERGLVFSEKSFDNDNLGKRYVVRTLLQLAGTGLY</sequence>
<proteinExistence type="predicted"/>
<dbReference type="EMBL" id="JBEPLW010000001">
    <property type="protein sequence ID" value="MET3574127.1"/>
    <property type="molecule type" value="Genomic_DNA"/>
</dbReference>
<accession>A0ABV2G7C2</accession>
<organism evidence="1 2">
    <name type="scientific">Bhargavaea ullalensis</name>
    <dbReference type="NCBI Taxonomy" id="1265685"/>
    <lineage>
        <taxon>Bacteria</taxon>
        <taxon>Bacillati</taxon>
        <taxon>Bacillota</taxon>
        <taxon>Bacilli</taxon>
        <taxon>Bacillales</taxon>
        <taxon>Caryophanaceae</taxon>
        <taxon>Bhargavaea</taxon>
    </lineage>
</organism>
<reference evidence="1 2" key="1">
    <citation type="submission" date="2024-06" db="EMBL/GenBank/DDBJ databases">
        <title>Genomic Encyclopedia of Type Strains, Phase IV (KMG-IV): sequencing the most valuable type-strain genomes for metagenomic binning, comparative biology and taxonomic classification.</title>
        <authorList>
            <person name="Goeker M."/>
        </authorList>
    </citation>
    <scope>NUCLEOTIDE SEQUENCE [LARGE SCALE GENOMIC DNA]</scope>
    <source>
        <strain evidence="1 2">DSM 26128</strain>
    </source>
</reference>
<evidence type="ECO:0000313" key="1">
    <source>
        <dbReference type="EMBL" id="MET3574127.1"/>
    </source>
</evidence>
<evidence type="ECO:0000313" key="2">
    <source>
        <dbReference type="Proteomes" id="UP001549099"/>
    </source>
</evidence>
<keyword evidence="2" id="KW-1185">Reference proteome</keyword>
<gene>
    <name evidence="1" type="ORF">ABID49_000003</name>
</gene>